<dbReference type="OrthoDB" id="1377513at2"/>
<reference evidence="2 3" key="1">
    <citation type="submission" date="2018-07" db="EMBL/GenBank/DDBJ databases">
        <title>Complete genome sequence of Flavobacterium arcticum type strain SM1502T.</title>
        <authorList>
            <person name="Li Y."/>
            <person name="Li D.-D."/>
        </authorList>
    </citation>
    <scope>NUCLEOTIDE SEQUENCE [LARGE SCALE GENOMIC DNA]</scope>
    <source>
        <strain evidence="2 3">SM1502</strain>
    </source>
</reference>
<dbReference type="AlphaFoldDB" id="A0A345HF37"/>
<accession>A0A345HF37</accession>
<dbReference type="EMBL" id="CP031188">
    <property type="protein sequence ID" value="AXG75197.1"/>
    <property type="molecule type" value="Genomic_DNA"/>
</dbReference>
<dbReference type="RefSeq" id="WP_114678954.1">
    <property type="nucleotide sequence ID" value="NZ_SKBO01000005.1"/>
</dbReference>
<gene>
    <name evidence="2" type="ORF">DVK85_01635</name>
</gene>
<organism evidence="2 3">
    <name type="scientific">Flavobacterium arcticum</name>
    <dbReference type="NCBI Taxonomy" id="1784713"/>
    <lineage>
        <taxon>Bacteria</taxon>
        <taxon>Pseudomonadati</taxon>
        <taxon>Bacteroidota</taxon>
        <taxon>Flavobacteriia</taxon>
        <taxon>Flavobacteriales</taxon>
        <taxon>Flavobacteriaceae</taxon>
        <taxon>Flavobacterium</taxon>
    </lineage>
</organism>
<evidence type="ECO:0000313" key="2">
    <source>
        <dbReference type="EMBL" id="AXG75197.1"/>
    </source>
</evidence>
<feature type="domain" description="Tox-MPTase4" evidence="1">
    <location>
        <begin position="20"/>
        <end position="52"/>
    </location>
</feature>
<keyword evidence="3" id="KW-1185">Reference proteome</keyword>
<dbReference type="KEGG" id="fat:DVK85_01635"/>
<dbReference type="Pfam" id="PF15640">
    <property type="entry name" value="Tox-MPTase4"/>
    <property type="match status" value="1"/>
</dbReference>
<dbReference type="Proteomes" id="UP000253951">
    <property type="component" value="Chromosome"/>
</dbReference>
<protein>
    <recommendedName>
        <fullName evidence="1">Tox-MPTase4 domain-containing protein</fullName>
    </recommendedName>
</protein>
<sequence>MIKGSKALGGSPEQQLIREYKRENYVYHEIFKNKNKFSQKELDNARKYINKIIKDCEMNGINIDKL</sequence>
<dbReference type="InterPro" id="IPR028912">
    <property type="entry name" value="Tox-MPTase4_dom"/>
</dbReference>
<evidence type="ECO:0000259" key="1">
    <source>
        <dbReference type="Pfam" id="PF15640"/>
    </source>
</evidence>
<proteinExistence type="predicted"/>
<evidence type="ECO:0000313" key="3">
    <source>
        <dbReference type="Proteomes" id="UP000253951"/>
    </source>
</evidence>
<name>A0A345HF37_9FLAO</name>